<dbReference type="PROSITE" id="PS50005">
    <property type="entry name" value="TPR"/>
    <property type="match status" value="1"/>
</dbReference>
<dbReference type="AlphaFoldDB" id="A0A644VM96"/>
<proteinExistence type="predicted"/>
<sequence>MDRDRRWPRRMLFLSFCIVLLFQTAVMEAAVLPPANREEAEKYFGSAYGKYCERDYFGALGDLDRALKLNTFLVDYYLMQGLVLHRIGRTDDALKSLRYFLEVRPMDVAVPRVLARFEEEGRFLGDVLSGRPVFSRAASALRDLKVSLGLPVLQNLGIKGLGKAESSPSGRLAVADVLGDRLWVRNRGERAFSGIEMEAPVTALFQGETGGIVLLENGTVLSLGDNGKELTELGKLPFSPSDGTMASESAFIAVSASQRRSAIFSLPDLALVSELAIPETEHPFEPVAAAAYGEWLAVADRNNGAVSLVSLREKRTVFSFEADLPRDLAWSALGDLFVVHENGAVTKTTISFDSMEAIRSETVIREAPGAWSLFSIEDRVYCLDVAGFSLWEVYLFPEDSSPAFLSLDTPSVRREEDRESFLFGASVSGPYRTYMSKNRPVVTSVWNERMLTADFRFLERKSPEGAVFFLPPGRRIGGQSHEAATGKEVLLILSEWWTENRKKLNDIVVAASIPFSQGELRQLAGFCLQNGIRLFAFCDTFSPLPLLRASGLTGGGALYSLGGDLPGYSSSHRGEVRIPLPSDETSSGFPSRSVLSVYMDVGSASSRDWMPLWPDLL</sequence>
<dbReference type="SUPFAM" id="SSF75011">
    <property type="entry name" value="3-carboxy-cis,cis-mucoante lactonizing enzyme"/>
    <property type="match status" value="1"/>
</dbReference>
<accession>A0A644VM96</accession>
<evidence type="ECO:0000313" key="1">
    <source>
        <dbReference type="EMBL" id="MPL92519.1"/>
    </source>
</evidence>
<dbReference type="Gene3D" id="1.25.40.10">
    <property type="entry name" value="Tetratricopeptide repeat domain"/>
    <property type="match status" value="1"/>
</dbReference>
<comment type="caution">
    <text evidence="1">The sequence shown here is derived from an EMBL/GenBank/DDBJ whole genome shotgun (WGS) entry which is preliminary data.</text>
</comment>
<dbReference type="InterPro" id="IPR011990">
    <property type="entry name" value="TPR-like_helical_dom_sf"/>
</dbReference>
<name>A0A644VM96_9ZZZZ</name>
<dbReference type="InterPro" id="IPR019734">
    <property type="entry name" value="TPR_rpt"/>
</dbReference>
<gene>
    <name evidence="1" type="ORF">SDC9_38620</name>
</gene>
<reference evidence="1" key="1">
    <citation type="submission" date="2019-08" db="EMBL/GenBank/DDBJ databases">
        <authorList>
            <person name="Kucharzyk K."/>
            <person name="Murdoch R.W."/>
            <person name="Higgins S."/>
            <person name="Loffler F."/>
        </authorList>
    </citation>
    <scope>NUCLEOTIDE SEQUENCE</scope>
</reference>
<protein>
    <recommendedName>
        <fullName evidence="2">Tetratricopeptide repeat protein</fullName>
    </recommendedName>
</protein>
<dbReference type="EMBL" id="VSSQ01000361">
    <property type="protein sequence ID" value="MPL92519.1"/>
    <property type="molecule type" value="Genomic_DNA"/>
</dbReference>
<evidence type="ECO:0008006" key="2">
    <source>
        <dbReference type="Google" id="ProtNLM"/>
    </source>
</evidence>
<dbReference type="SUPFAM" id="SSF48452">
    <property type="entry name" value="TPR-like"/>
    <property type="match status" value="1"/>
</dbReference>
<organism evidence="1">
    <name type="scientific">bioreactor metagenome</name>
    <dbReference type="NCBI Taxonomy" id="1076179"/>
    <lineage>
        <taxon>unclassified sequences</taxon>
        <taxon>metagenomes</taxon>
        <taxon>ecological metagenomes</taxon>
    </lineage>
</organism>